<proteinExistence type="predicted"/>
<dbReference type="PANTHER" id="PTHR46797">
    <property type="entry name" value="HTH-TYPE TRANSCRIPTIONAL REGULATOR"/>
    <property type="match status" value="1"/>
</dbReference>
<dbReference type="EMBL" id="JBEFLD010000008">
    <property type="protein sequence ID" value="MEQ6292082.1"/>
    <property type="molecule type" value="Genomic_DNA"/>
</dbReference>
<dbReference type="CDD" id="cd00093">
    <property type="entry name" value="HTH_XRE"/>
    <property type="match status" value="1"/>
</dbReference>
<keyword evidence="4" id="KW-1185">Reference proteome</keyword>
<dbReference type="SUPFAM" id="SSF47413">
    <property type="entry name" value="lambda repressor-like DNA-binding domains"/>
    <property type="match status" value="1"/>
</dbReference>
<gene>
    <name evidence="3" type="ORF">ABNW52_15820</name>
</gene>
<dbReference type="InterPro" id="IPR050807">
    <property type="entry name" value="TransReg_Diox_bact_type"/>
</dbReference>
<dbReference type="Gene3D" id="1.10.260.40">
    <property type="entry name" value="lambda repressor-like DNA-binding domains"/>
    <property type="match status" value="1"/>
</dbReference>
<dbReference type="PANTHER" id="PTHR46797:SF1">
    <property type="entry name" value="METHYLPHOSPHONATE SYNTHASE"/>
    <property type="match status" value="1"/>
</dbReference>
<evidence type="ECO:0000256" key="1">
    <source>
        <dbReference type="ARBA" id="ARBA00023125"/>
    </source>
</evidence>
<keyword evidence="1" id="KW-0238">DNA-binding</keyword>
<dbReference type="PROSITE" id="PS50943">
    <property type="entry name" value="HTH_CROC1"/>
    <property type="match status" value="1"/>
</dbReference>
<evidence type="ECO:0000259" key="2">
    <source>
        <dbReference type="PROSITE" id="PS50943"/>
    </source>
</evidence>
<dbReference type="SMART" id="SM00530">
    <property type="entry name" value="HTH_XRE"/>
    <property type="match status" value="1"/>
</dbReference>
<reference evidence="3" key="1">
    <citation type="submission" date="2024-06" db="EMBL/GenBank/DDBJ databases">
        <title>Genome sequence of Vogesella sp. MAHUQ-64.</title>
        <authorList>
            <person name="Huq M.A."/>
        </authorList>
    </citation>
    <scope>NUCLEOTIDE SEQUENCE</scope>
    <source>
        <strain evidence="3">MAHUQ-64</strain>
    </source>
</reference>
<dbReference type="InterPro" id="IPR001387">
    <property type="entry name" value="Cro/C1-type_HTH"/>
</dbReference>
<sequence>MPQIDEKALAKVIGKAIARLRLARELTQEQVAEQLGIGNEAISRMERGTVMPTVARLVQLAAIFDCEVTELLNEVSPRLQDQAQHLSRLLAALGDADRVLVIDVVERLVQRLGRPD</sequence>
<comment type="caution">
    <text evidence="3">The sequence shown here is derived from an EMBL/GenBank/DDBJ whole genome shotgun (WGS) entry which is preliminary data.</text>
</comment>
<protein>
    <submittedName>
        <fullName evidence="3">Helix-turn-helix transcriptional regulator</fullName>
    </submittedName>
</protein>
<dbReference type="Pfam" id="PF01381">
    <property type="entry name" value="HTH_3"/>
    <property type="match status" value="1"/>
</dbReference>
<feature type="domain" description="HTH cro/C1-type" evidence="2">
    <location>
        <begin position="17"/>
        <end position="71"/>
    </location>
</feature>
<dbReference type="RefSeq" id="WP_349589842.1">
    <property type="nucleotide sequence ID" value="NZ_JBEFLD010000008.1"/>
</dbReference>
<name>A0ABV1M798_9NEIS</name>
<dbReference type="InterPro" id="IPR010982">
    <property type="entry name" value="Lambda_DNA-bd_dom_sf"/>
</dbReference>
<evidence type="ECO:0000313" key="3">
    <source>
        <dbReference type="EMBL" id="MEQ6292082.1"/>
    </source>
</evidence>
<accession>A0ABV1M798</accession>
<evidence type="ECO:0000313" key="4">
    <source>
        <dbReference type="Proteomes" id="UP001433638"/>
    </source>
</evidence>
<organism evidence="3 4">
    <name type="scientific">Vogesella oryzagri</name>
    <dbReference type="NCBI Taxonomy" id="3160864"/>
    <lineage>
        <taxon>Bacteria</taxon>
        <taxon>Pseudomonadati</taxon>
        <taxon>Pseudomonadota</taxon>
        <taxon>Betaproteobacteria</taxon>
        <taxon>Neisseriales</taxon>
        <taxon>Chromobacteriaceae</taxon>
        <taxon>Vogesella</taxon>
    </lineage>
</organism>
<dbReference type="Proteomes" id="UP001433638">
    <property type="component" value="Unassembled WGS sequence"/>
</dbReference>